<dbReference type="GO" id="GO:0004042">
    <property type="term" value="F:L-glutamate N-acetyltransferase activity"/>
    <property type="evidence" value="ECO:0007669"/>
    <property type="project" value="TreeGrafter"/>
</dbReference>
<organism evidence="4 5">
    <name type="scientific">Hibiscus syriacus</name>
    <name type="common">Rose of Sharon</name>
    <dbReference type="NCBI Taxonomy" id="106335"/>
    <lineage>
        <taxon>Eukaryota</taxon>
        <taxon>Viridiplantae</taxon>
        <taxon>Streptophyta</taxon>
        <taxon>Embryophyta</taxon>
        <taxon>Tracheophyta</taxon>
        <taxon>Spermatophyta</taxon>
        <taxon>Magnoliopsida</taxon>
        <taxon>eudicotyledons</taxon>
        <taxon>Gunneridae</taxon>
        <taxon>Pentapetalae</taxon>
        <taxon>rosids</taxon>
        <taxon>malvids</taxon>
        <taxon>Malvales</taxon>
        <taxon>Malvaceae</taxon>
        <taxon>Malvoideae</taxon>
        <taxon>Hibiscus</taxon>
    </lineage>
</organism>
<evidence type="ECO:0000313" key="4">
    <source>
        <dbReference type="EMBL" id="KAE8654313.1"/>
    </source>
</evidence>
<feature type="signal peptide" evidence="3">
    <location>
        <begin position="1"/>
        <end position="24"/>
    </location>
</feature>
<keyword evidence="1" id="KW-0055">Arginine biosynthesis</keyword>
<dbReference type="PANTHER" id="PTHR23100">
    <property type="entry name" value="ARGININE BIOSYNTHESIS BIFUNCTIONAL PROTEIN ARGJ"/>
    <property type="match status" value="1"/>
</dbReference>
<dbReference type="PANTHER" id="PTHR23100:SF0">
    <property type="entry name" value="ARGININE BIOSYNTHESIS BIFUNCTIONAL PROTEIN ARGJ, MITOCHONDRIAL"/>
    <property type="match status" value="1"/>
</dbReference>
<dbReference type="InterPro" id="IPR016117">
    <property type="entry name" value="ArgJ-like_dom_sf"/>
</dbReference>
<dbReference type="Gene3D" id="3.60.70.12">
    <property type="entry name" value="L-amino peptidase D-ALA esterase/amidase"/>
    <property type="match status" value="1"/>
</dbReference>
<dbReference type="EMBL" id="VEPZ02001788">
    <property type="protein sequence ID" value="KAE8654313.1"/>
    <property type="molecule type" value="Genomic_DNA"/>
</dbReference>
<dbReference type="Pfam" id="PF01960">
    <property type="entry name" value="ArgJ"/>
    <property type="match status" value="1"/>
</dbReference>
<dbReference type="AlphaFoldDB" id="A0A6A2W923"/>
<name>A0A6A2W923_HIBSY</name>
<sequence length="350" mass="38311">MGNNMSEVWAGIWWCAATCAGAAARRRKHNWVNSVINFRMLTELDLDDKKNFEIFSDSQSAISIAKNPVQHDRTKHIEIDRHFIYEKVNNGVAKLQYIPTKKQLADIFTKALPRVTFDEMSFKLVCFLQHAMSGLICERYINLPTKLWADSAAVAITTTDLVSKSVAIEYEVGGTTIRIGEMAKGSGMIHPNMATMLGVITTDALVESNIWRKMVGVANDTVIAFASGLAGSNWITSMNTYDAALHEASLDAVMQGLAKSIAWDGEGATCKANLEMQFTLRGAKEDAEAAKIARSVATSSLLPASNYLIKAGNELGYGAAWGCDSSYNHVKVKDVIQSYNHVKVNAESTT</sequence>
<gene>
    <name evidence="4" type="ORF">F3Y22_tig00117056pilonHSYRG01387</name>
</gene>
<dbReference type="SUPFAM" id="SSF56266">
    <property type="entry name" value="DmpA/ArgJ-like"/>
    <property type="match status" value="1"/>
</dbReference>
<dbReference type="CDD" id="cd09272">
    <property type="entry name" value="RNase_HI_RT_Ty1"/>
    <property type="match status" value="1"/>
</dbReference>
<proteinExistence type="predicted"/>
<evidence type="ECO:0000256" key="3">
    <source>
        <dbReference type="SAM" id="SignalP"/>
    </source>
</evidence>
<comment type="caution">
    <text evidence="4">The sequence shown here is derived from an EMBL/GenBank/DDBJ whole genome shotgun (WGS) entry which is preliminary data.</text>
</comment>
<accession>A0A6A2W923</accession>
<keyword evidence="1" id="KW-0028">Amino-acid biosynthesis</keyword>
<dbReference type="InterPro" id="IPR002813">
    <property type="entry name" value="Arg_biosynth_ArgJ"/>
</dbReference>
<evidence type="ECO:0000256" key="2">
    <source>
        <dbReference type="ARBA" id="ARBA00023268"/>
    </source>
</evidence>
<dbReference type="Proteomes" id="UP000436088">
    <property type="component" value="Unassembled WGS sequence"/>
</dbReference>
<keyword evidence="2" id="KW-0511">Multifunctional enzyme</keyword>
<keyword evidence="3" id="KW-0732">Signal</keyword>
<dbReference type="GO" id="GO:0006526">
    <property type="term" value="P:L-arginine biosynthetic process"/>
    <property type="evidence" value="ECO:0007669"/>
    <property type="project" value="UniProtKB-KW"/>
</dbReference>
<evidence type="ECO:0000313" key="5">
    <source>
        <dbReference type="Proteomes" id="UP000436088"/>
    </source>
</evidence>
<dbReference type="GO" id="GO:0006592">
    <property type="term" value="P:ornithine biosynthetic process"/>
    <property type="evidence" value="ECO:0007669"/>
    <property type="project" value="TreeGrafter"/>
</dbReference>
<keyword evidence="5" id="KW-1185">Reference proteome</keyword>
<reference evidence="4" key="1">
    <citation type="submission" date="2019-09" db="EMBL/GenBank/DDBJ databases">
        <title>Draft genome information of white flower Hibiscus syriacus.</title>
        <authorList>
            <person name="Kim Y.-M."/>
        </authorList>
    </citation>
    <scope>NUCLEOTIDE SEQUENCE [LARGE SCALE GENOMIC DNA]</scope>
    <source>
        <strain evidence="4">YM2019G1</strain>
    </source>
</reference>
<dbReference type="GO" id="GO:0004358">
    <property type="term" value="F:L-glutamate N-acetyltransferase activity, acting on acetyl-L-ornithine as donor"/>
    <property type="evidence" value="ECO:0007669"/>
    <property type="project" value="InterPro"/>
</dbReference>
<evidence type="ECO:0000256" key="1">
    <source>
        <dbReference type="ARBA" id="ARBA00022571"/>
    </source>
</evidence>
<feature type="chain" id="PRO_5025395551" evidence="3">
    <location>
        <begin position="25"/>
        <end position="350"/>
    </location>
</feature>
<protein>
    <submittedName>
        <fullName evidence="4">Arginine biosynthesis bifunctional protein ArgJ</fullName>
    </submittedName>
</protein>